<name>A0ABU9G8Y7_9GAMM</name>
<dbReference type="InterPro" id="IPR043128">
    <property type="entry name" value="Rev_trsase/Diguanyl_cyclase"/>
</dbReference>
<comment type="catalytic activity">
    <reaction evidence="2">
        <text>2 GTP = 3',3'-c-di-GMP + 2 diphosphate</text>
        <dbReference type="Rhea" id="RHEA:24898"/>
        <dbReference type="ChEBI" id="CHEBI:33019"/>
        <dbReference type="ChEBI" id="CHEBI:37565"/>
        <dbReference type="ChEBI" id="CHEBI:58805"/>
        <dbReference type="EC" id="2.7.7.65"/>
    </reaction>
</comment>
<gene>
    <name evidence="5" type="ORF">V6242_17485</name>
</gene>
<dbReference type="EMBL" id="JBAKAR010000026">
    <property type="protein sequence ID" value="MEL0614949.1"/>
    <property type="molecule type" value="Genomic_DNA"/>
</dbReference>
<keyword evidence="3" id="KW-0472">Membrane</keyword>
<protein>
    <recommendedName>
        <fullName evidence="1">diguanylate cyclase</fullName>
        <ecNumber evidence="1">2.7.7.65</ecNumber>
    </recommendedName>
</protein>
<dbReference type="CDD" id="cd01949">
    <property type="entry name" value="GGDEF"/>
    <property type="match status" value="1"/>
</dbReference>
<evidence type="ECO:0000256" key="2">
    <source>
        <dbReference type="ARBA" id="ARBA00034247"/>
    </source>
</evidence>
<comment type="caution">
    <text evidence="5">The sequence shown here is derived from an EMBL/GenBank/DDBJ whole genome shotgun (WGS) entry which is preliminary data.</text>
</comment>
<keyword evidence="3" id="KW-1133">Transmembrane helix</keyword>
<keyword evidence="3" id="KW-0812">Transmembrane</keyword>
<keyword evidence="5" id="KW-0808">Transferase</keyword>
<dbReference type="InterPro" id="IPR050469">
    <property type="entry name" value="Diguanylate_Cyclase"/>
</dbReference>
<keyword evidence="6" id="KW-1185">Reference proteome</keyword>
<evidence type="ECO:0000256" key="1">
    <source>
        <dbReference type="ARBA" id="ARBA00012528"/>
    </source>
</evidence>
<keyword evidence="5" id="KW-0548">Nucleotidyltransferase</keyword>
<evidence type="ECO:0000259" key="4">
    <source>
        <dbReference type="PROSITE" id="PS50887"/>
    </source>
</evidence>
<feature type="transmembrane region" description="Helical" evidence="3">
    <location>
        <begin position="333"/>
        <end position="356"/>
    </location>
</feature>
<dbReference type="InterPro" id="IPR029150">
    <property type="entry name" value="dCache_3"/>
</dbReference>
<dbReference type="PANTHER" id="PTHR45138:SF9">
    <property type="entry name" value="DIGUANYLATE CYCLASE DGCM-RELATED"/>
    <property type="match status" value="1"/>
</dbReference>
<dbReference type="GO" id="GO:0052621">
    <property type="term" value="F:diguanylate cyclase activity"/>
    <property type="evidence" value="ECO:0007669"/>
    <property type="project" value="UniProtKB-EC"/>
</dbReference>
<evidence type="ECO:0000313" key="5">
    <source>
        <dbReference type="EMBL" id="MEL0614949.1"/>
    </source>
</evidence>
<feature type="transmembrane region" description="Helical" evidence="3">
    <location>
        <begin position="15"/>
        <end position="35"/>
    </location>
</feature>
<dbReference type="PROSITE" id="PS50887">
    <property type="entry name" value="GGDEF"/>
    <property type="match status" value="1"/>
</dbReference>
<dbReference type="SUPFAM" id="SSF55073">
    <property type="entry name" value="Nucleotide cyclase"/>
    <property type="match status" value="1"/>
</dbReference>
<dbReference type="NCBIfam" id="TIGR00254">
    <property type="entry name" value="GGDEF"/>
    <property type="match status" value="1"/>
</dbReference>
<dbReference type="EC" id="2.7.7.65" evidence="1"/>
<evidence type="ECO:0000256" key="3">
    <source>
        <dbReference type="SAM" id="Phobius"/>
    </source>
</evidence>
<dbReference type="Pfam" id="PF00990">
    <property type="entry name" value="GGDEF"/>
    <property type="match status" value="1"/>
</dbReference>
<dbReference type="SMART" id="SM00267">
    <property type="entry name" value="GGDEF"/>
    <property type="match status" value="1"/>
</dbReference>
<sequence>MTDFKALIKHKNRSVLYISAIILCIDLVFVAFNYYTSQKTLNSTLFQRAETHQNEFNLTLDMTYRNMLQLSTYISNNDELNQLFLAGKKAAEKDGIKSESVAVLRQKLLDKVKVPWDITTEKFDVRQLHYHLGPGSLSYLRVHRPSKFGDRLDNTRFTIVDTNKEKTERSGFETGRIYSGLRGVSPIWTIDPETNRRTYVGAVEAGTSFDQILPLFSKTFKANTAIFLTKEHVQKTMWQQYTNENFKDQSNSKYYLESSSSEGVKTLLAKTPINKDFIKNAVTIIEQGDRYFSSYYFPLFDYRGTKDKTLPPVGFVFVWEDVTPMIKEFRHSFIMNILFFVLAFLIIEVFLLWILGREKKLSIAEREAIIDGLTGLYNRRYYDALITKEKARALKTNRPLSLIICDIDYFKYFNDTYGHLEGDKALKKVAMTIRKIVENYASIAARYGGEEFIIVLPETDRANAIMIADNIRSAVYALNIPHEASLIEAYLTLSLGVSCTHNLIAEQSLIKIADANLYQAKEHGRNRVEPSIR</sequence>
<dbReference type="InterPro" id="IPR000160">
    <property type="entry name" value="GGDEF_dom"/>
</dbReference>
<dbReference type="Gene3D" id="3.30.70.270">
    <property type="match status" value="1"/>
</dbReference>
<dbReference type="Proteomes" id="UP001379949">
    <property type="component" value="Unassembled WGS sequence"/>
</dbReference>
<organism evidence="5 6">
    <name type="scientific">Marinomonas arenicola</name>
    <dbReference type="NCBI Taxonomy" id="569601"/>
    <lineage>
        <taxon>Bacteria</taxon>
        <taxon>Pseudomonadati</taxon>
        <taxon>Pseudomonadota</taxon>
        <taxon>Gammaproteobacteria</taxon>
        <taxon>Oceanospirillales</taxon>
        <taxon>Oceanospirillaceae</taxon>
        <taxon>Marinomonas</taxon>
    </lineage>
</organism>
<evidence type="ECO:0000313" key="6">
    <source>
        <dbReference type="Proteomes" id="UP001379949"/>
    </source>
</evidence>
<dbReference type="Pfam" id="PF14827">
    <property type="entry name" value="dCache_3"/>
    <property type="match status" value="1"/>
</dbReference>
<proteinExistence type="predicted"/>
<reference evidence="5 6" key="1">
    <citation type="submission" date="2024-02" db="EMBL/GenBank/DDBJ databases">
        <title>Bacteria isolated from the canopy kelp, Nereocystis luetkeana.</title>
        <authorList>
            <person name="Pfister C.A."/>
            <person name="Younker I.T."/>
            <person name="Light S.H."/>
        </authorList>
    </citation>
    <scope>NUCLEOTIDE SEQUENCE [LARGE SCALE GENOMIC DNA]</scope>
    <source>
        <strain evidence="5 6">TI.4.07</strain>
    </source>
</reference>
<feature type="domain" description="GGDEF" evidence="4">
    <location>
        <begin position="398"/>
        <end position="533"/>
    </location>
</feature>
<dbReference type="PANTHER" id="PTHR45138">
    <property type="entry name" value="REGULATORY COMPONENTS OF SENSORY TRANSDUCTION SYSTEM"/>
    <property type="match status" value="1"/>
</dbReference>
<accession>A0ABU9G8Y7</accession>
<dbReference type="InterPro" id="IPR029787">
    <property type="entry name" value="Nucleotide_cyclase"/>
</dbReference>